<dbReference type="Gene3D" id="1.10.3720.10">
    <property type="entry name" value="MetI-like"/>
    <property type="match status" value="1"/>
</dbReference>
<proteinExistence type="inferred from homology"/>
<dbReference type="PROSITE" id="PS50928">
    <property type="entry name" value="ABC_TM1"/>
    <property type="match status" value="1"/>
</dbReference>
<evidence type="ECO:0000256" key="9">
    <source>
        <dbReference type="SAM" id="MobiDB-lite"/>
    </source>
</evidence>
<evidence type="ECO:0000256" key="6">
    <source>
        <dbReference type="ARBA" id="ARBA00022989"/>
    </source>
</evidence>
<feature type="transmembrane region" description="Helical" evidence="8">
    <location>
        <begin position="179"/>
        <end position="199"/>
    </location>
</feature>
<evidence type="ECO:0000256" key="5">
    <source>
        <dbReference type="ARBA" id="ARBA00022692"/>
    </source>
</evidence>
<feature type="domain" description="ABC transmembrane type-1" evidence="10">
    <location>
        <begin position="91"/>
        <end position="299"/>
    </location>
</feature>
<sequence length="312" mass="33786">MTTEHEIVRSGAAAAPSTGRAPRRPRALGGLAARLAFLGPGLGYLIVLLLVPLALVLSYTIFRRGRFGGVVYEATAENFTRLFDPLYLDVVVQSVRTATLTTVAALLIGYPTAYVIAGLPRRWKTLALVAIVLPFWTNFLIRVYAWVILLSGPGLVNEALTGIGLIDKPLQLLYNQGTIVTGLLYSYLPLMILPLYAAIERLDPQLREASANLGARPARTFWSVTLPLTLPGVLTGCVFVFVPCLGNFVIPEILGGGRSILVGNLIRDQFLKARDWPFGSTLALAVIAVLVLLLFLQAWASRAYGGTEGRRA</sequence>
<dbReference type="CDD" id="cd06261">
    <property type="entry name" value="TM_PBP2"/>
    <property type="match status" value="1"/>
</dbReference>
<comment type="caution">
    <text evidence="11">The sequence shown here is derived from an EMBL/GenBank/DDBJ whole genome shotgun (WGS) entry which is preliminary data.</text>
</comment>
<evidence type="ECO:0000256" key="8">
    <source>
        <dbReference type="RuleBase" id="RU363032"/>
    </source>
</evidence>
<evidence type="ECO:0000259" key="10">
    <source>
        <dbReference type="PROSITE" id="PS50928"/>
    </source>
</evidence>
<keyword evidence="12" id="KW-1185">Reference proteome</keyword>
<keyword evidence="7 8" id="KW-0472">Membrane</keyword>
<feature type="transmembrane region" description="Helical" evidence="8">
    <location>
        <begin position="278"/>
        <end position="300"/>
    </location>
</feature>
<dbReference type="InterPro" id="IPR035906">
    <property type="entry name" value="MetI-like_sf"/>
</dbReference>
<protein>
    <submittedName>
        <fullName evidence="11">ABC transporter permease</fullName>
    </submittedName>
</protein>
<comment type="subcellular location">
    <subcellularLocation>
        <location evidence="1 8">Cell membrane</location>
        <topology evidence="1 8">Multi-pass membrane protein</topology>
    </subcellularLocation>
</comment>
<evidence type="ECO:0000256" key="1">
    <source>
        <dbReference type="ARBA" id="ARBA00004651"/>
    </source>
</evidence>
<keyword evidence="4" id="KW-1003">Cell membrane</keyword>
<evidence type="ECO:0000256" key="2">
    <source>
        <dbReference type="ARBA" id="ARBA00007069"/>
    </source>
</evidence>
<dbReference type="PANTHER" id="PTHR42929">
    <property type="entry name" value="INNER MEMBRANE ABC TRANSPORTER PERMEASE PROTEIN YDCU-RELATED-RELATED"/>
    <property type="match status" value="1"/>
</dbReference>
<feature type="transmembrane region" description="Helical" evidence="8">
    <location>
        <begin position="126"/>
        <end position="149"/>
    </location>
</feature>
<accession>A0ABV9CRF7</accession>
<feature type="transmembrane region" description="Helical" evidence="8">
    <location>
        <begin position="220"/>
        <end position="242"/>
    </location>
</feature>
<organism evidence="11 12">
    <name type="scientific">Sphaerisporangium dianthi</name>
    <dbReference type="NCBI Taxonomy" id="1436120"/>
    <lineage>
        <taxon>Bacteria</taxon>
        <taxon>Bacillati</taxon>
        <taxon>Actinomycetota</taxon>
        <taxon>Actinomycetes</taxon>
        <taxon>Streptosporangiales</taxon>
        <taxon>Streptosporangiaceae</taxon>
        <taxon>Sphaerisporangium</taxon>
    </lineage>
</organism>
<reference evidence="12" key="1">
    <citation type="journal article" date="2019" name="Int. J. Syst. Evol. Microbiol.">
        <title>The Global Catalogue of Microorganisms (GCM) 10K type strain sequencing project: providing services to taxonomists for standard genome sequencing and annotation.</title>
        <authorList>
            <consortium name="The Broad Institute Genomics Platform"/>
            <consortium name="The Broad Institute Genome Sequencing Center for Infectious Disease"/>
            <person name="Wu L."/>
            <person name="Ma J."/>
        </authorList>
    </citation>
    <scope>NUCLEOTIDE SEQUENCE [LARGE SCALE GENOMIC DNA]</scope>
    <source>
        <strain evidence="12">CGMCC 4.7132</strain>
    </source>
</reference>
<dbReference type="RefSeq" id="WP_380849231.1">
    <property type="nucleotide sequence ID" value="NZ_JBHSFP010000036.1"/>
</dbReference>
<dbReference type="SUPFAM" id="SSF161098">
    <property type="entry name" value="MetI-like"/>
    <property type="match status" value="1"/>
</dbReference>
<dbReference type="Proteomes" id="UP001596004">
    <property type="component" value="Unassembled WGS sequence"/>
</dbReference>
<keyword evidence="6 8" id="KW-1133">Transmembrane helix</keyword>
<dbReference type="EMBL" id="JBHSFP010000036">
    <property type="protein sequence ID" value="MFC4535856.1"/>
    <property type="molecule type" value="Genomic_DNA"/>
</dbReference>
<evidence type="ECO:0000256" key="7">
    <source>
        <dbReference type="ARBA" id="ARBA00023136"/>
    </source>
</evidence>
<keyword evidence="5 8" id="KW-0812">Transmembrane</keyword>
<dbReference type="Pfam" id="PF00528">
    <property type="entry name" value="BPD_transp_1"/>
    <property type="match status" value="1"/>
</dbReference>
<dbReference type="PANTHER" id="PTHR42929:SF1">
    <property type="entry name" value="INNER MEMBRANE ABC TRANSPORTER PERMEASE PROTEIN YDCU-RELATED"/>
    <property type="match status" value="1"/>
</dbReference>
<comment type="similarity">
    <text evidence="2">Belongs to the binding-protein-dependent transport system permease family. CysTW subfamily.</text>
</comment>
<feature type="transmembrane region" description="Helical" evidence="8">
    <location>
        <begin position="42"/>
        <end position="62"/>
    </location>
</feature>
<evidence type="ECO:0000313" key="12">
    <source>
        <dbReference type="Proteomes" id="UP001596004"/>
    </source>
</evidence>
<feature type="transmembrane region" description="Helical" evidence="8">
    <location>
        <begin position="98"/>
        <end position="119"/>
    </location>
</feature>
<name>A0ABV9CRF7_9ACTN</name>
<evidence type="ECO:0000256" key="4">
    <source>
        <dbReference type="ARBA" id="ARBA00022475"/>
    </source>
</evidence>
<gene>
    <name evidence="11" type="ORF">ACFO60_34260</name>
</gene>
<feature type="region of interest" description="Disordered" evidence="9">
    <location>
        <begin position="1"/>
        <end position="23"/>
    </location>
</feature>
<evidence type="ECO:0000256" key="3">
    <source>
        <dbReference type="ARBA" id="ARBA00022448"/>
    </source>
</evidence>
<keyword evidence="3 8" id="KW-0813">Transport</keyword>
<dbReference type="InterPro" id="IPR000515">
    <property type="entry name" value="MetI-like"/>
</dbReference>
<evidence type="ECO:0000313" key="11">
    <source>
        <dbReference type="EMBL" id="MFC4535856.1"/>
    </source>
</evidence>